<evidence type="ECO:0000313" key="2">
    <source>
        <dbReference type="Proteomes" id="UP001430953"/>
    </source>
</evidence>
<name>A0AAW2EPJ0_9HYME</name>
<dbReference type="Proteomes" id="UP001430953">
    <property type="component" value="Unassembled WGS sequence"/>
</dbReference>
<proteinExistence type="predicted"/>
<gene>
    <name evidence="1" type="ORF">PUN28_016583</name>
</gene>
<evidence type="ECO:0000313" key="1">
    <source>
        <dbReference type="EMBL" id="KAL0105047.1"/>
    </source>
</evidence>
<accession>A0AAW2EPJ0</accession>
<dbReference type="EMBL" id="JADYXP020000019">
    <property type="protein sequence ID" value="KAL0105047.1"/>
    <property type="molecule type" value="Genomic_DNA"/>
</dbReference>
<protein>
    <submittedName>
        <fullName evidence="1">Uncharacterized protein</fullName>
    </submittedName>
</protein>
<sequence>MLKKILIKINCVCQIIKSKSVRSYLNYLPVDFCRNRSIKSQTWLESFKSDRESSPLINLRKAAGLKSVAKYCRANARGYNAPISRHSLRFWPRKTITNKHSSNMPRYYR</sequence>
<organism evidence="1 2">
    <name type="scientific">Cardiocondyla obscurior</name>
    <dbReference type="NCBI Taxonomy" id="286306"/>
    <lineage>
        <taxon>Eukaryota</taxon>
        <taxon>Metazoa</taxon>
        <taxon>Ecdysozoa</taxon>
        <taxon>Arthropoda</taxon>
        <taxon>Hexapoda</taxon>
        <taxon>Insecta</taxon>
        <taxon>Pterygota</taxon>
        <taxon>Neoptera</taxon>
        <taxon>Endopterygota</taxon>
        <taxon>Hymenoptera</taxon>
        <taxon>Apocrita</taxon>
        <taxon>Aculeata</taxon>
        <taxon>Formicoidea</taxon>
        <taxon>Formicidae</taxon>
        <taxon>Myrmicinae</taxon>
        <taxon>Cardiocondyla</taxon>
    </lineage>
</organism>
<keyword evidence="2" id="KW-1185">Reference proteome</keyword>
<reference evidence="1 2" key="1">
    <citation type="submission" date="2023-03" db="EMBL/GenBank/DDBJ databases">
        <title>High recombination rates correlate with genetic variation in Cardiocondyla obscurior ants.</title>
        <authorList>
            <person name="Errbii M."/>
        </authorList>
    </citation>
    <scope>NUCLEOTIDE SEQUENCE [LARGE SCALE GENOMIC DNA]</scope>
    <source>
        <strain evidence="1">Alpha-2009</strain>
        <tissue evidence="1">Whole body</tissue>
    </source>
</reference>
<comment type="caution">
    <text evidence="1">The sequence shown here is derived from an EMBL/GenBank/DDBJ whole genome shotgun (WGS) entry which is preliminary data.</text>
</comment>
<dbReference type="AlphaFoldDB" id="A0AAW2EPJ0"/>